<dbReference type="GO" id="GO:0003700">
    <property type="term" value="F:DNA-binding transcription factor activity"/>
    <property type="evidence" value="ECO:0007669"/>
    <property type="project" value="InterPro"/>
</dbReference>
<dbReference type="Proteomes" id="UP000004980">
    <property type="component" value="Unassembled WGS sequence"/>
</dbReference>
<keyword evidence="2" id="KW-0805">Transcription regulation</keyword>
<dbReference type="InterPro" id="IPR005119">
    <property type="entry name" value="LysR_subst-bd"/>
</dbReference>
<dbReference type="PANTHER" id="PTHR30293">
    <property type="entry name" value="TRANSCRIPTIONAL REGULATORY PROTEIN NAC-RELATED"/>
    <property type="match status" value="1"/>
</dbReference>
<sequence>MREAAHLTCNNGKSSSLLARTGCLNGGVQSQNIGLECYPFLSRQVRALELEFRQVLLERNGRGVTLTEPGRRLLEHSRSILAQVDRVQSDMEDGRGEATGRLVVALPPSVSSVLTAPLVRRFRERFPKATLCILEGLSAYSLEWLTIGRADCAVVYTNATSATVELSPVLSEQLYLVSTGPAARSAGDVLIGEPVSLTQVAQHQLVMPSRPHSIRLLLEGAMAQASLKPNIALEIESIPAILNLVRDEHLHAVLSLKAVQSGGQQQDFYVRPIADPPLQTTIWIATSAQRPSGPLLEQAIPLLRQTLCDLWDTRL</sequence>
<keyword evidence="9" id="KW-1185">Reference proteome</keyword>
<dbReference type="InterPro" id="IPR000847">
    <property type="entry name" value="LysR_HTH_N"/>
</dbReference>
<dbReference type="PROSITE" id="PS50931">
    <property type="entry name" value="HTH_LYSR"/>
    <property type="match status" value="1"/>
</dbReference>
<proteinExistence type="inferred from homology"/>
<dbReference type="EMBL" id="CP026107">
    <property type="protein sequence ID" value="AUT75219.1"/>
    <property type="molecule type" value="Genomic_DNA"/>
</dbReference>
<dbReference type="InterPro" id="IPR036388">
    <property type="entry name" value="WH-like_DNA-bd_sf"/>
</dbReference>
<evidence type="ECO:0000313" key="9">
    <source>
        <dbReference type="Proteomes" id="UP000004980"/>
    </source>
</evidence>
<accession>A0AAN1MQ32</accession>
<dbReference type="GO" id="GO:2000142">
    <property type="term" value="P:regulation of DNA-templated transcription initiation"/>
    <property type="evidence" value="ECO:0007669"/>
    <property type="project" value="TreeGrafter"/>
</dbReference>
<evidence type="ECO:0000313" key="10">
    <source>
        <dbReference type="Proteomes" id="UP000236649"/>
    </source>
</evidence>
<keyword evidence="5" id="KW-0804">Transcription</keyword>
<evidence type="ECO:0000313" key="8">
    <source>
        <dbReference type="EMBL" id="EIM98935.1"/>
    </source>
</evidence>
<name>A0AAN1MQ32_9BURK</name>
<dbReference type="EMBL" id="AKAU01000108">
    <property type="protein sequence ID" value="EIM98935.1"/>
    <property type="molecule type" value="Genomic_DNA"/>
</dbReference>
<dbReference type="GO" id="GO:0003677">
    <property type="term" value="F:DNA binding"/>
    <property type="evidence" value="ECO:0007669"/>
    <property type="project" value="UniProtKB-KW"/>
</dbReference>
<evidence type="ECO:0000259" key="6">
    <source>
        <dbReference type="PROSITE" id="PS50931"/>
    </source>
</evidence>
<protein>
    <submittedName>
        <fullName evidence="7">LysR family transcriptional regulator</fullName>
    </submittedName>
</protein>
<comment type="similarity">
    <text evidence="1">Belongs to the LysR transcriptional regulatory family.</text>
</comment>
<evidence type="ECO:0000256" key="3">
    <source>
        <dbReference type="ARBA" id="ARBA00023125"/>
    </source>
</evidence>
<gene>
    <name evidence="7" type="ORF">C2L64_34350</name>
    <name evidence="8" type="ORF">WQE_21206</name>
</gene>
<reference evidence="8 9" key="1">
    <citation type="journal article" date="2012" name="J. Bacteriol.">
        <title>Draft Genome Sequence of the Soil Bacterium Burkholderia terrae Strain BS001, Which Interacts with Fungal Surface Structures.</title>
        <authorList>
            <person name="Nazir R."/>
            <person name="Hansen M.A."/>
            <person name="Sorensen S."/>
            <person name="van Elsas J.D."/>
        </authorList>
    </citation>
    <scope>NUCLEOTIDE SEQUENCE [LARGE SCALE GENOMIC DNA]</scope>
    <source>
        <strain evidence="8 9">BS001</strain>
    </source>
</reference>
<evidence type="ECO:0000256" key="1">
    <source>
        <dbReference type="ARBA" id="ARBA00009437"/>
    </source>
</evidence>
<evidence type="ECO:0000313" key="7">
    <source>
        <dbReference type="EMBL" id="AUT75219.1"/>
    </source>
</evidence>
<organism evidence="7 10">
    <name type="scientific">Paraburkholderia hospita</name>
    <dbReference type="NCBI Taxonomy" id="169430"/>
    <lineage>
        <taxon>Bacteria</taxon>
        <taxon>Pseudomonadati</taxon>
        <taxon>Pseudomonadota</taxon>
        <taxon>Betaproteobacteria</taxon>
        <taxon>Burkholderiales</taxon>
        <taxon>Burkholderiaceae</taxon>
        <taxon>Paraburkholderia</taxon>
    </lineage>
</organism>
<dbReference type="Proteomes" id="UP000236649">
    <property type="component" value="Chromosome 3"/>
</dbReference>
<dbReference type="SUPFAM" id="SSF46785">
    <property type="entry name" value="Winged helix' DNA-binding domain"/>
    <property type="match status" value="1"/>
</dbReference>
<dbReference type="PANTHER" id="PTHR30293:SF0">
    <property type="entry name" value="NITROGEN ASSIMILATION REGULATORY PROTEIN NAC"/>
    <property type="match status" value="1"/>
</dbReference>
<dbReference type="RefSeq" id="WP_007584444.1">
    <property type="nucleotide sequence ID" value="NZ_AKAU01000108.1"/>
</dbReference>
<dbReference type="SUPFAM" id="SSF53850">
    <property type="entry name" value="Periplasmic binding protein-like II"/>
    <property type="match status" value="1"/>
</dbReference>
<dbReference type="InterPro" id="IPR036390">
    <property type="entry name" value="WH_DNA-bd_sf"/>
</dbReference>
<dbReference type="Pfam" id="PF00126">
    <property type="entry name" value="HTH_1"/>
    <property type="match status" value="1"/>
</dbReference>
<reference evidence="7 10" key="2">
    <citation type="submission" date="2018-01" db="EMBL/GenBank/DDBJ databases">
        <title>Species boundaries and ecological features among Paraburkholderia terrae DSMZ17804T, P. hospita DSMZ17164T and P. caribensis DSMZ13236T.</title>
        <authorList>
            <person name="Pratama A.A."/>
        </authorList>
    </citation>
    <scope>NUCLEOTIDE SEQUENCE [LARGE SCALE GENOMIC DNA]</scope>
    <source>
        <strain evidence="7 10">DSM 17164</strain>
    </source>
</reference>
<keyword evidence="4" id="KW-0010">Activator</keyword>
<dbReference type="Gene3D" id="3.40.190.290">
    <property type="match status" value="1"/>
</dbReference>
<dbReference type="Pfam" id="PF03466">
    <property type="entry name" value="LysR_substrate"/>
    <property type="match status" value="1"/>
</dbReference>
<dbReference type="Gene3D" id="1.10.10.10">
    <property type="entry name" value="Winged helix-like DNA-binding domain superfamily/Winged helix DNA-binding domain"/>
    <property type="match status" value="1"/>
</dbReference>
<evidence type="ECO:0000256" key="4">
    <source>
        <dbReference type="ARBA" id="ARBA00023159"/>
    </source>
</evidence>
<dbReference type="AlphaFoldDB" id="A0AAN1MQ32"/>
<evidence type="ECO:0000256" key="2">
    <source>
        <dbReference type="ARBA" id="ARBA00023015"/>
    </source>
</evidence>
<feature type="domain" description="HTH lysR-type" evidence="6">
    <location>
        <begin position="39"/>
        <end position="67"/>
    </location>
</feature>
<evidence type="ECO:0000256" key="5">
    <source>
        <dbReference type="ARBA" id="ARBA00023163"/>
    </source>
</evidence>
<keyword evidence="3" id="KW-0238">DNA-binding</keyword>
<dbReference type="GeneID" id="55533388"/>
<dbReference type="KEGG" id="phs:C2L64_34350"/>